<protein>
    <recommendedName>
        <fullName evidence="3">F-box domain-containing protein</fullName>
    </recommendedName>
</protein>
<evidence type="ECO:0008006" key="3">
    <source>
        <dbReference type="Google" id="ProtNLM"/>
    </source>
</evidence>
<evidence type="ECO:0000313" key="1">
    <source>
        <dbReference type="EMBL" id="KAJ7638055.1"/>
    </source>
</evidence>
<sequence>MIVAHSAISPRQNFFPLALMNDLAQELADQIINWVAAEDSMHLCICNLVCKRWLHRTRYYLFSRVHLNTKSLRYFVDLVERSALPILCFIRHLELRYNDSPLDNTLLARAHLCPHLSRIEIIIAGPSTGWLRNEDLHSHLRSWSDASGSLSRLDLVVHRPTPNNVSLATLTNIVSCFPNLDTLGMRGIFLPEEEEMTNPLFTPSRLEHLFLSQAGAGGSVHLSWLRSFPVIPILKSLECAPPSINGLAWASIGAYFQHAGKGLLSLKVGRINAQTLKEQILQYAFNLENLRFRAENPAQLLKVLQSLRVSHAWIAIEVRVDGPRVGDDPIPWNVLDTLLAEPQFRKLRRFGILQFKADWTSIFSTQTMHLMPLANAPGILV</sequence>
<evidence type="ECO:0000313" key="2">
    <source>
        <dbReference type="Proteomes" id="UP001221757"/>
    </source>
</evidence>
<gene>
    <name evidence="1" type="ORF">B0H17DRAFT_1149298</name>
</gene>
<name>A0AAD7FTW9_MYCRO</name>
<dbReference type="AlphaFoldDB" id="A0AAD7FTW9"/>
<comment type="caution">
    <text evidence="1">The sequence shown here is derived from an EMBL/GenBank/DDBJ whole genome shotgun (WGS) entry which is preliminary data.</text>
</comment>
<dbReference type="Proteomes" id="UP001221757">
    <property type="component" value="Unassembled WGS sequence"/>
</dbReference>
<accession>A0AAD7FTW9</accession>
<reference evidence="1" key="1">
    <citation type="submission" date="2023-03" db="EMBL/GenBank/DDBJ databases">
        <title>Massive genome expansion in bonnet fungi (Mycena s.s.) driven by repeated elements and novel gene families across ecological guilds.</title>
        <authorList>
            <consortium name="Lawrence Berkeley National Laboratory"/>
            <person name="Harder C.B."/>
            <person name="Miyauchi S."/>
            <person name="Viragh M."/>
            <person name="Kuo A."/>
            <person name="Thoen E."/>
            <person name="Andreopoulos B."/>
            <person name="Lu D."/>
            <person name="Skrede I."/>
            <person name="Drula E."/>
            <person name="Henrissat B."/>
            <person name="Morin E."/>
            <person name="Kohler A."/>
            <person name="Barry K."/>
            <person name="LaButti K."/>
            <person name="Morin E."/>
            <person name="Salamov A."/>
            <person name="Lipzen A."/>
            <person name="Mereny Z."/>
            <person name="Hegedus B."/>
            <person name="Baldrian P."/>
            <person name="Stursova M."/>
            <person name="Weitz H."/>
            <person name="Taylor A."/>
            <person name="Grigoriev I.V."/>
            <person name="Nagy L.G."/>
            <person name="Martin F."/>
            <person name="Kauserud H."/>
        </authorList>
    </citation>
    <scope>NUCLEOTIDE SEQUENCE</scope>
    <source>
        <strain evidence="1">CBHHK067</strain>
    </source>
</reference>
<keyword evidence="2" id="KW-1185">Reference proteome</keyword>
<organism evidence="1 2">
    <name type="scientific">Mycena rosella</name>
    <name type="common">Pink bonnet</name>
    <name type="synonym">Agaricus rosellus</name>
    <dbReference type="NCBI Taxonomy" id="1033263"/>
    <lineage>
        <taxon>Eukaryota</taxon>
        <taxon>Fungi</taxon>
        <taxon>Dikarya</taxon>
        <taxon>Basidiomycota</taxon>
        <taxon>Agaricomycotina</taxon>
        <taxon>Agaricomycetes</taxon>
        <taxon>Agaricomycetidae</taxon>
        <taxon>Agaricales</taxon>
        <taxon>Marasmiineae</taxon>
        <taxon>Mycenaceae</taxon>
        <taxon>Mycena</taxon>
    </lineage>
</organism>
<dbReference type="EMBL" id="JARKIE010000446">
    <property type="protein sequence ID" value="KAJ7638055.1"/>
    <property type="molecule type" value="Genomic_DNA"/>
</dbReference>
<proteinExistence type="predicted"/>
<dbReference type="SUPFAM" id="SSF52047">
    <property type="entry name" value="RNI-like"/>
    <property type="match status" value="1"/>
</dbReference>